<dbReference type="GO" id="GO:0003724">
    <property type="term" value="F:RNA helicase activity"/>
    <property type="evidence" value="ECO:0007669"/>
    <property type="project" value="UniProtKB-EC"/>
</dbReference>
<protein>
    <recommendedName>
        <fullName evidence="1">RNA helicase</fullName>
        <ecNumber evidence="1">3.6.4.13</ecNumber>
    </recommendedName>
</protein>
<dbReference type="PROSITE" id="PS51192">
    <property type="entry name" value="HELICASE_ATP_BIND_1"/>
    <property type="match status" value="1"/>
</dbReference>
<evidence type="ECO:0000256" key="2">
    <source>
        <dbReference type="ARBA" id="ARBA00022741"/>
    </source>
</evidence>
<reference evidence="11" key="1">
    <citation type="submission" date="2020-11" db="EMBL/GenBank/DDBJ databases">
        <authorList>
            <person name="Tran Van P."/>
        </authorList>
    </citation>
    <scope>NUCLEOTIDE SEQUENCE</scope>
</reference>
<organism evidence="11">
    <name type="scientific">Timema bartmani</name>
    <dbReference type="NCBI Taxonomy" id="61472"/>
    <lineage>
        <taxon>Eukaryota</taxon>
        <taxon>Metazoa</taxon>
        <taxon>Ecdysozoa</taxon>
        <taxon>Arthropoda</taxon>
        <taxon>Hexapoda</taxon>
        <taxon>Insecta</taxon>
        <taxon>Pterygota</taxon>
        <taxon>Neoptera</taxon>
        <taxon>Polyneoptera</taxon>
        <taxon>Phasmatodea</taxon>
        <taxon>Timematodea</taxon>
        <taxon>Timematoidea</taxon>
        <taxon>Timematidae</taxon>
        <taxon>Timema</taxon>
    </lineage>
</organism>
<feature type="domain" description="DEAD-box RNA helicase Q" evidence="10">
    <location>
        <begin position="169"/>
        <end position="197"/>
    </location>
</feature>
<dbReference type="InterPro" id="IPR014014">
    <property type="entry name" value="RNA_helicase_DEAD_Q_motif"/>
</dbReference>
<dbReference type="PROSITE" id="PS51194">
    <property type="entry name" value="HELICASE_CTER"/>
    <property type="match status" value="1"/>
</dbReference>
<dbReference type="PANTHER" id="PTHR47959">
    <property type="entry name" value="ATP-DEPENDENT RNA HELICASE RHLE-RELATED"/>
    <property type="match status" value="1"/>
</dbReference>
<evidence type="ECO:0000256" key="4">
    <source>
        <dbReference type="ARBA" id="ARBA00022806"/>
    </source>
</evidence>
<evidence type="ECO:0000256" key="5">
    <source>
        <dbReference type="ARBA" id="ARBA00022840"/>
    </source>
</evidence>
<feature type="region of interest" description="Disordered" evidence="7">
    <location>
        <begin position="245"/>
        <end position="288"/>
    </location>
</feature>
<keyword evidence="3" id="KW-0378">Hydrolase</keyword>
<dbReference type="InterPro" id="IPR050079">
    <property type="entry name" value="DEAD_box_RNA_helicase"/>
</dbReference>
<evidence type="ECO:0000259" key="10">
    <source>
        <dbReference type="PROSITE" id="PS51195"/>
    </source>
</evidence>
<gene>
    <name evidence="11" type="ORF">TBIB3V08_LOCUS797</name>
</gene>
<dbReference type="SMART" id="SM00490">
    <property type="entry name" value="HELICc"/>
    <property type="match status" value="1"/>
</dbReference>
<dbReference type="InterPro" id="IPR014001">
    <property type="entry name" value="Helicase_ATP-bd"/>
</dbReference>
<feature type="compositionally biased region" description="Basic and acidic residues" evidence="7">
    <location>
        <begin position="151"/>
        <end position="160"/>
    </location>
</feature>
<dbReference type="CDD" id="cd17946">
    <property type="entry name" value="DEADc_DDX24"/>
    <property type="match status" value="1"/>
</dbReference>
<evidence type="ECO:0000313" key="11">
    <source>
        <dbReference type="EMBL" id="CAD7438202.1"/>
    </source>
</evidence>
<dbReference type="GO" id="GO:0016787">
    <property type="term" value="F:hydrolase activity"/>
    <property type="evidence" value="ECO:0007669"/>
    <property type="project" value="UniProtKB-KW"/>
</dbReference>
<proteinExistence type="predicted"/>
<dbReference type="EC" id="3.6.4.13" evidence="1"/>
<dbReference type="Gene3D" id="3.40.50.300">
    <property type="entry name" value="P-loop containing nucleotide triphosphate hydrolases"/>
    <property type="match status" value="2"/>
</dbReference>
<dbReference type="CDD" id="cd18787">
    <property type="entry name" value="SF2_C_DEAD"/>
    <property type="match status" value="1"/>
</dbReference>
<dbReference type="GO" id="GO:0005524">
    <property type="term" value="F:ATP binding"/>
    <property type="evidence" value="ECO:0007669"/>
    <property type="project" value="UniProtKB-KW"/>
</dbReference>
<feature type="compositionally biased region" description="Basic residues" evidence="7">
    <location>
        <begin position="114"/>
        <end position="125"/>
    </location>
</feature>
<dbReference type="SUPFAM" id="SSF52540">
    <property type="entry name" value="P-loop containing nucleoside triphosphate hydrolases"/>
    <property type="match status" value="2"/>
</dbReference>
<feature type="region of interest" description="Disordered" evidence="7">
    <location>
        <begin position="93"/>
        <end position="160"/>
    </location>
</feature>
<keyword evidence="2" id="KW-0547">Nucleotide-binding</keyword>
<keyword evidence="5" id="KW-0067">ATP-binding</keyword>
<dbReference type="SMART" id="SM00487">
    <property type="entry name" value="DEXDc"/>
    <property type="match status" value="1"/>
</dbReference>
<dbReference type="AlphaFoldDB" id="A0A7R9ENP2"/>
<dbReference type="Pfam" id="PF00270">
    <property type="entry name" value="DEAD"/>
    <property type="match status" value="1"/>
</dbReference>
<evidence type="ECO:0000256" key="1">
    <source>
        <dbReference type="ARBA" id="ARBA00012552"/>
    </source>
</evidence>
<evidence type="ECO:0000259" key="8">
    <source>
        <dbReference type="PROSITE" id="PS51192"/>
    </source>
</evidence>
<feature type="short sequence motif" description="Q motif" evidence="6">
    <location>
        <begin position="169"/>
        <end position="197"/>
    </location>
</feature>
<dbReference type="InterPro" id="IPR001650">
    <property type="entry name" value="Helicase_C-like"/>
</dbReference>
<evidence type="ECO:0000256" key="3">
    <source>
        <dbReference type="ARBA" id="ARBA00022801"/>
    </source>
</evidence>
<evidence type="ECO:0000256" key="7">
    <source>
        <dbReference type="SAM" id="MobiDB-lite"/>
    </source>
</evidence>
<feature type="domain" description="Helicase C-terminal" evidence="9">
    <location>
        <begin position="535"/>
        <end position="683"/>
    </location>
</feature>
<dbReference type="EMBL" id="OD564409">
    <property type="protein sequence ID" value="CAD7438202.1"/>
    <property type="molecule type" value="Genomic_DNA"/>
</dbReference>
<dbReference type="GO" id="GO:0005829">
    <property type="term" value="C:cytosol"/>
    <property type="evidence" value="ECO:0007669"/>
    <property type="project" value="TreeGrafter"/>
</dbReference>
<name>A0A7R9ENP2_9NEOP</name>
<dbReference type="Pfam" id="PF00271">
    <property type="entry name" value="Helicase_C"/>
    <property type="match status" value="1"/>
</dbReference>
<evidence type="ECO:0000256" key="6">
    <source>
        <dbReference type="PROSITE-ProRule" id="PRU00552"/>
    </source>
</evidence>
<feature type="domain" description="Helicase ATP-binding" evidence="8">
    <location>
        <begin position="201"/>
        <end position="468"/>
    </location>
</feature>
<feature type="compositionally biased region" description="Basic and acidic residues" evidence="7">
    <location>
        <begin position="245"/>
        <end position="270"/>
    </location>
</feature>
<evidence type="ECO:0000259" key="9">
    <source>
        <dbReference type="PROSITE" id="PS51194"/>
    </source>
</evidence>
<feature type="compositionally biased region" description="Basic and acidic residues" evidence="7">
    <location>
        <begin position="126"/>
        <end position="144"/>
    </location>
</feature>
<dbReference type="GO" id="GO:0003676">
    <property type="term" value="F:nucleic acid binding"/>
    <property type="evidence" value="ECO:0007669"/>
    <property type="project" value="InterPro"/>
</dbReference>
<accession>A0A7R9ENP2</accession>
<keyword evidence="4" id="KW-0347">Helicase</keyword>
<sequence length="828" mass="93735">MKQSHTSKWKPVQLNNAVFSKEMECLIGIEEMTHYDLKNIRRSKKGSKFIKVRDNNFKQLSTENVVEKVGEDKQEGRKYKTLKISKKRNLEQNEIDGRFMKKQKRSLIKEKQNKKNSKKKISKKSVKAELLKEDCKDSEAKDENDNLDQQDGSKVESKEDSIEFQERMEAWSEMKVPTPLLRALSDQGFTKPTEIQALTLPSAIMGRRDILGAAETGSGKTLAFGIPIIHGILLHKNRIADKENTALEKSEEERTDIKSSKKSQIKEIKHSPSKLHSKSDSSDSENEFVADELQTEDNISESEEQVLQVNEDGIGCVKVVDNIELGESYWADSGKPLEQHTKKLYALILTPTRELAIQVKNHLVAVSKYTDIKVAVVVGGMAHQKQERLLKKGPEIVVATPGRLWELIQQGEPHLAQVDDIRYLAIDETDRMIEKGHFQELQQLLERININTGKRNLRQNFVFSATLTLVHEPPRHIKKKKKGGKKPTRVTPGQKLQNIISMLGITNPKVVDVTKKTGTSGTLSEACIHCTLEEKDIYLYYFLQRHLGRTLVFCNSIGCVRRLAQLLTLLQCKPLPLHANMIQRQRLKNLERFRDNTNALLLATDVAARGLDIPGVEHVIHYQVPRTSEGYVHRSGRTARAHNPGITVMFVEPSEVPNYSRLCRTLGRDQGLPEFPVDETYIPAVKERVLLSREVDKLELSSRRSNSEMGWFKKAMDEMDLFLDETDLPKRVNEGISTDGKRLAGIKRKQLTALLAKPIFPKGFSAQYPSLPGRKKMLGGENAVEILQASLGKKKSKKIKKPKSSVSGKFVKVKKSKRIESDSQGISL</sequence>
<dbReference type="PROSITE" id="PS51195">
    <property type="entry name" value="Q_MOTIF"/>
    <property type="match status" value="1"/>
</dbReference>
<dbReference type="InterPro" id="IPR011545">
    <property type="entry name" value="DEAD/DEAH_box_helicase_dom"/>
</dbReference>
<dbReference type="PANTHER" id="PTHR47959:SF1">
    <property type="entry name" value="ATP-DEPENDENT RNA HELICASE DBPA"/>
    <property type="match status" value="1"/>
</dbReference>
<dbReference type="InterPro" id="IPR027417">
    <property type="entry name" value="P-loop_NTPase"/>
</dbReference>